<evidence type="ECO:0000313" key="3">
    <source>
        <dbReference type="Proteomes" id="UP000518887"/>
    </source>
</evidence>
<dbReference type="InterPro" id="IPR001296">
    <property type="entry name" value="Glyco_trans_1"/>
</dbReference>
<feature type="domain" description="Glycosyl transferase family 1" evidence="1">
    <location>
        <begin position="212"/>
        <end position="363"/>
    </location>
</feature>
<keyword evidence="3" id="KW-1185">Reference proteome</keyword>
<dbReference type="SUPFAM" id="SSF53756">
    <property type="entry name" value="UDP-Glycosyltransferase/glycogen phosphorylase"/>
    <property type="match status" value="1"/>
</dbReference>
<protein>
    <submittedName>
        <fullName evidence="2">Glycosyltransferase involved in cell wall biosynthesis</fullName>
    </submittedName>
</protein>
<name>A0A7W8G7F1_9SPIR</name>
<dbReference type="RefSeq" id="WP_184657356.1">
    <property type="nucleotide sequence ID" value="NZ_CP031518.1"/>
</dbReference>
<dbReference type="AlphaFoldDB" id="A0A7W8G7F1"/>
<dbReference type="PANTHER" id="PTHR12526:SF630">
    <property type="entry name" value="GLYCOSYLTRANSFERASE"/>
    <property type="match status" value="1"/>
</dbReference>
<dbReference type="Pfam" id="PF00534">
    <property type="entry name" value="Glycos_transf_1"/>
    <property type="match status" value="1"/>
</dbReference>
<dbReference type="Gene3D" id="3.40.50.2000">
    <property type="entry name" value="Glycogen Phosphorylase B"/>
    <property type="match status" value="2"/>
</dbReference>
<dbReference type="CDD" id="cd03801">
    <property type="entry name" value="GT4_PimA-like"/>
    <property type="match status" value="1"/>
</dbReference>
<sequence>MPKIVELLPWKSFLDVHLKKDPGLFPKYLSQEYQLPYEIVFMDADTESSTKIRDIDNYGLISRINSPTRCKEQPDYIPYPFEDFKNWRIFIKPFINYIWKNRKSNSHYILFHNNDNTVVLAFFIKLFNKKAKIWLKMDANKTNLERKISDMHRCGGLKARLKSFAYKKIYRKIDFLSTETEETYSLLKSDPFFSHLNVHKVPNGLETLPVYENKKENLIISVARFGSHQKNTELLLSSMENVDLKDWKVYLIGPIEKQEQDFETYINNFFAKRPDLNDKIIFTGNIKDKKVLDNYYDRAKVFVLPSRWESFGIASLEAAAFMDYLILTDVGAARDLIPSETFGYILPESKQNEQNEELIKKKLTEKLNRIISGTDKTDSAIEERDEFYQSFLMKKIVCKECFKNWI</sequence>
<gene>
    <name evidence="2" type="ORF">HNP76_000597</name>
</gene>
<comment type="caution">
    <text evidence="2">The sequence shown here is derived from an EMBL/GenBank/DDBJ whole genome shotgun (WGS) entry which is preliminary data.</text>
</comment>
<keyword evidence="2" id="KW-0808">Transferase</keyword>
<evidence type="ECO:0000259" key="1">
    <source>
        <dbReference type="Pfam" id="PF00534"/>
    </source>
</evidence>
<organism evidence="2 3">
    <name type="scientific">Treponema ruminis</name>
    <dbReference type="NCBI Taxonomy" id="744515"/>
    <lineage>
        <taxon>Bacteria</taxon>
        <taxon>Pseudomonadati</taxon>
        <taxon>Spirochaetota</taxon>
        <taxon>Spirochaetia</taxon>
        <taxon>Spirochaetales</taxon>
        <taxon>Treponemataceae</taxon>
        <taxon>Treponema</taxon>
    </lineage>
</organism>
<dbReference type="PANTHER" id="PTHR12526">
    <property type="entry name" value="GLYCOSYLTRANSFERASE"/>
    <property type="match status" value="1"/>
</dbReference>
<dbReference type="EMBL" id="JACHFQ010000002">
    <property type="protein sequence ID" value="MBB5225253.1"/>
    <property type="molecule type" value="Genomic_DNA"/>
</dbReference>
<reference evidence="2 3" key="1">
    <citation type="submission" date="2020-08" db="EMBL/GenBank/DDBJ databases">
        <title>Genomic Encyclopedia of Type Strains, Phase IV (KMG-IV): sequencing the most valuable type-strain genomes for metagenomic binning, comparative biology and taxonomic classification.</title>
        <authorList>
            <person name="Goeker M."/>
        </authorList>
    </citation>
    <scope>NUCLEOTIDE SEQUENCE [LARGE SCALE GENOMIC DNA]</scope>
    <source>
        <strain evidence="2 3">DSM 103462</strain>
    </source>
</reference>
<evidence type="ECO:0000313" key="2">
    <source>
        <dbReference type="EMBL" id="MBB5225253.1"/>
    </source>
</evidence>
<accession>A0A7W8G7F1</accession>
<dbReference type="GO" id="GO:0016757">
    <property type="term" value="F:glycosyltransferase activity"/>
    <property type="evidence" value="ECO:0007669"/>
    <property type="project" value="InterPro"/>
</dbReference>
<dbReference type="Proteomes" id="UP000518887">
    <property type="component" value="Unassembled WGS sequence"/>
</dbReference>
<proteinExistence type="predicted"/>